<accession>X0S1C1</accession>
<dbReference type="Pfam" id="PF00072">
    <property type="entry name" value="Response_reg"/>
    <property type="match status" value="1"/>
</dbReference>
<dbReference type="InterPro" id="IPR001789">
    <property type="entry name" value="Sig_transdc_resp-reg_receiver"/>
</dbReference>
<evidence type="ECO:0000256" key="1">
    <source>
        <dbReference type="ARBA" id="ARBA00022553"/>
    </source>
</evidence>
<keyword evidence="3" id="KW-0805">Transcription regulation</keyword>
<dbReference type="InterPro" id="IPR050595">
    <property type="entry name" value="Bact_response_regulator"/>
</dbReference>
<dbReference type="CDD" id="cd17574">
    <property type="entry name" value="REC_OmpR"/>
    <property type="match status" value="1"/>
</dbReference>
<dbReference type="AlphaFoldDB" id="X0S1C1"/>
<sequence>MATSSPQVLIVDDEPRLCSALRRILEKEGYKVITAPDGETALRLTQEKKPDVILLDIVMPGTDGRDVCRRVREFSTTTQIIYF</sequence>
<dbReference type="GO" id="GO:0000160">
    <property type="term" value="P:phosphorelay signal transduction system"/>
    <property type="evidence" value="ECO:0007669"/>
    <property type="project" value="UniProtKB-KW"/>
</dbReference>
<feature type="non-terminal residue" evidence="7">
    <location>
        <position position="83"/>
    </location>
</feature>
<organism evidence="7">
    <name type="scientific">marine sediment metagenome</name>
    <dbReference type="NCBI Taxonomy" id="412755"/>
    <lineage>
        <taxon>unclassified sequences</taxon>
        <taxon>metagenomes</taxon>
        <taxon>ecological metagenomes</taxon>
    </lineage>
</organism>
<dbReference type="PANTHER" id="PTHR44591:SF3">
    <property type="entry name" value="RESPONSE REGULATORY DOMAIN-CONTAINING PROTEIN"/>
    <property type="match status" value="1"/>
</dbReference>
<evidence type="ECO:0000259" key="6">
    <source>
        <dbReference type="PROSITE" id="PS50110"/>
    </source>
</evidence>
<dbReference type="PROSITE" id="PS50110">
    <property type="entry name" value="RESPONSE_REGULATORY"/>
    <property type="match status" value="1"/>
</dbReference>
<dbReference type="EMBL" id="BARS01005535">
    <property type="protein sequence ID" value="GAF74864.1"/>
    <property type="molecule type" value="Genomic_DNA"/>
</dbReference>
<reference evidence="7" key="1">
    <citation type="journal article" date="2014" name="Front. Microbiol.">
        <title>High frequency of phylogenetically diverse reductive dehalogenase-homologous genes in deep subseafloor sedimentary metagenomes.</title>
        <authorList>
            <person name="Kawai M."/>
            <person name="Futagami T."/>
            <person name="Toyoda A."/>
            <person name="Takaki Y."/>
            <person name="Nishi S."/>
            <person name="Hori S."/>
            <person name="Arai W."/>
            <person name="Tsubouchi T."/>
            <person name="Morono Y."/>
            <person name="Uchiyama I."/>
            <person name="Ito T."/>
            <person name="Fujiyama A."/>
            <person name="Inagaki F."/>
            <person name="Takami H."/>
        </authorList>
    </citation>
    <scope>NUCLEOTIDE SEQUENCE</scope>
    <source>
        <strain evidence="7">Expedition CK06-06</strain>
    </source>
</reference>
<dbReference type="FunFam" id="3.40.50.2300:FF:000001">
    <property type="entry name" value="DNA-binding response regulator PhoB"/>
    <property type="match status" value="1"/>
</dbReference>
<evidence type="ECO:0000313" key="7">
    <source>
        <dbReference type="EMBL" id="GAF74864.1"/>
    </source>
</evidence>
<keyword evidence="2" id="KW-0902">Two-component regulatory system</keyword>
<evidence type="ECO:0000256" key="3">
    <source>
        <dbReference type="ARBA" id="ARBA00023015"/>
    </source>
</evidence>
<feature type="domain" description="Response regulatory" evidence="6">
    <location>
        <begin position="7"/>
        <end position="83"/>
    </location>
</feature>
<protein>
    <recommendedName>
        <fullName evidence="6">Response regulatory domain-containing protein</fullName>
    </recommendedName>
</protein>
<proteinExistence type="predicted"/>
<evidence type="ECO:0000256" key="4">
    <source>
        <dbReference type="ARBA" id="ARBA00023125"/>
    </source>
</evidence>
<evidence type="ECO:0000256" key="2">
    <source>
        <dbReference type="ARBA" id="ARBA00023012"/>
    </source>
</evidence>
<dbReference type="Gene3D" id="3.40.50.2300">
    <property type="match status" value="1"/>
</dbReference>
<comment type="caution">
    <text evidence="7">The sequence shown here is derived from an EMBL/GenBank/DDBJ whole genome shotgun (WGS) entry which is preliminary data.</text>
</comment>
<keyword evidence="5" id="KW-0804">Transcription</keyword>
<keyword evidence="4" id="KW-0238">DNA-binding</keyword>
<gene>
    <name evidence="7" type="ORF">S01H1_10854</name>
</gene>
<keyword evidence="1" id="KW-0597">Phosphoprotein</keyword>
<evidence type="ECO:0000256" key="5">
    <source>
        <dbReference type="ARBA" id="ARBA00023163"/>
    </source>
</evidence>
<dbReference type="PANTHER" id="PTHR44591">
    <property type="entry name" value="STRESS RESPONSE REGULATOR PROTEIN 1"/>
    <property type="match status" value="1"/>
</dbReference>
<dbReference type="InterPro" id="IPR011006">
    <property type="entry name" value="CheY-like_superfamily"/>
</dbReference>
<dbReference type="GO" id="GO:0003677">
    <property type="term" value="F:DNA binding"/>
    <property type="evidence" value="ECO:0007669"/>
    <property type="project" value="UniProtKB-KW"/>
</dbReference>
<dbReference type="SUPFAM" id="SSF52172">
    <property type="entry name" value="CheY-like"/>
    <property type="match status" value="1"/>
</dbReference>
<name>X0S1C1_9ZZZZ</name>
<dbReference type="SMART" id="SM00448">
    <property type="entry name" value="REC"/>
    <property type="match status" value="1"/>
</dbReference>